<name>W2RVQ5_CYPE1</name>
<dbReference type="eggNOG" id="ENOG502RVVW">
    <property type="taxonomic scope" value="Eukaryota"/>
</dbReference>
<feature type="compositionally biased region" description="Polar residues" evidence="1">
    <location>
        <begin position="538"/>
        <end position="552"/>
    </location>
</feature>
<feature type="compositionally biased region" description="Basic and acidic residues" evidence="1">
    <location>
        <begin position="139"/>
        <end position="150"/>
    </location>
</feature>
<protein>
    <recommendedName>
        <fullName evidence="4">Ubiquitin carboxyl-terminal hydrolase 19</fullName>
    </recommendedName>
</protein>
<dbReference type="STRING" id="1220924.W2RVQ5"/>
<feature type="compositionally biased region" description="Polar residues" evidence="1">
    <location>
        <begin position="151"/>
        <end position="160"/>
    </location>
</feature>
<feature type="compositionally biased region" description="Polar residues" evidence="1">
    <location>
        <begin position="473"/>
        <end position="490"/>
    </location>
</feature>
<feature type="region of interest" description="Disordered" evidence="1">
    <location>
        <begin position="337"/>
        <end position="552"/>
    </location>
</feature>
<feature type="compositionally biased region" description="Low complexity" evidence="1">
    <location>
        <begin position="434"/>
        <end position="466"/>
    </location>
</feature>
<evidence type="ECO:0000313" key="2">
    <source>
        <dbReference type="EMBL" id="ETN39848.1"/>
    </source>
</evidence>
<feature type="compositionally biased region" description="Polar residues" evidence="1">
    <location>
        <begin position="341"/>
        <end position="359"/>
    </location>
</feature>
<proteinExistence type="predicted"/>
<dbReference type="RefSeq" id="XP_008718633.1">
    <property type="nucleotide sequence ID" value="XM_008720411.1"/>
</dbReference>
<dbReference type="Proteomes" id="UP000030752">
    <property type="component" value="Unassembled WGS sequence"/>
</dbReference>
<keyword evidence="3" id="KW-1185">Reference proteome</keyword>
<feature type="compositionally biased region" description="Polar residues" evidence="1">
    <location>
        <begin position="114"/>
        <end position="131"/>
    </location>
</feature>
<feature type="compositionally biased region" description="Basic and acidic residues" evidence="1">
    <location>
        <begin position="392"/>
        <end position="401"/>
    </location>
</feature>
<accession>W2RVQ5</accession>
<organism evidence="2 3">
    <name type="scientific">Cyphellophora europaea (strain CBS 101466)</name>
    <name type="common">Phialophora europaea</name>
    <dbReference type="NCBI Taxonomy" id="1220924"/>
    <lineage>
        <taxon>Eukaryota</taxon>
        <taxon>Fungi</taxon>
        <taxon>Dikarya</taxon>
        <taxon>Ascomycota</taxon>
        <taxon>Pezizomycotina</taxon>
        <taxon>Eurotiomycetes</taxon>
        <taxon>Chaetothyriomycetidae</taxon>
        <taxon>Chaetothyriales</taxon>
        <taxon>Cyphellophoraceae</taxon>
        <taxon>Cyphellophora</taxon>
    </lineage>
</organism>
<dbReference type="OrthoDB" id="5369841at2759"/>
<dbReference type="EMBL" id="KB822721">
    <property type="protein sequence ID" value="ETN39848.1"/>
    <property type="molecule type" value="Genomic_DNA"/>
</dbReference>
<dbReference type="HOGENOM" id="CLU_019318_0_0_1"/>
<feature type="compositionally biased region" description="Polar residues" evidence="1">
    <location>
        <begin position="416"/>
        <end position="433"/>
    </location>
</feature>
<dbReference type="GeneID" id="19973413"/>
<evidence type="ECO:0000256" key="1">
    <source>
        <dbReference type="SAM" id="MobiDB-lite"/>
    </source>
</evidence>
<evidence type="ECO:0008006" key="4">
    <source>
        <dbReference type="Google" id="ProtNLM"/>
    </source>
</evidence>
<feature type="region of interest" description="Disordered" evidence="1">
    <location>
        <begin position="111"/>
        <end position="160"/>
    </location>
</feature>
<gene>
    <name evidence="2" type="ORF">HMPREF1541_06074</name>
</gene>
<dbReference type="InParanoid" id="W2RVQ5"/>
<evidence type="ECO:0000313" key="3">
    <source>
        <dbReference type="Proteomes" id="UP000030752"/>
    </source>
</evidence>
<dbReference type="InterPro" id="IPR021109">
    <property type="entry name" value="Peptidase_aspartic_dom_sf"/>
</dbReference>
<sequence length="552" mass="59075">MERPPAANRDDLWRLQEALTDLSTTQAQHSERIMRLEKRADDGARPKNVWAPASPFPNVLGGSHHDSTLNPAAEAFRNFDTDAGISALSLDNAEDTRRAAASRANSVRFDESANNHYGSSRQSIDLPTRTGSGLGSHPLSERSLSHRSDGRSSNAGFGRTNSFGLEQSRLLGSIHNSPKVAANPPPGFFVLGPCPAIIRCWLTETFSNDSLLYAALCTGASSSSVGMSLLQQLGLTDQIVDEAGYRKIKLPVYLTEARIQQQTLRSGSPRPAPQVPTLYVKFVVVEEVAEEKTIQIIIGSDILRAQSADILFSQDKVSIYDEERNQLTVPLVRPEDDASYKNLSTGSRRLTTSASTVRQSGREPSRAGVIGQPAKVEAFSSPGSPNSNAPVEHTESRKTDAAEITPRTSADIPATDSKSTTGSEHSTSTPVSKSNSGVWGVSWRSSSSTGPPDSKSSSYSRPAPSRTMKVLRTNKSSTNVSRSGSASNPFLNAPDTVRTEEREPEPERKVSIGDAKAGPSAPTRTNPVGSGSAFGWLSNGSGAQRRTTTNGS</sequence>
<dbReference type="Gene3D" id="2.40.70.10">
    <property type="entry name" value="Acid Proteases"/>
    <property type="match status" value="1"/>
</dbReference>
<dbReference type="AlphaFoldDB" id="W2RVQ5"/>
<feature type="compositionally biased region" description="Basic and acidic residues" evidence="1">
    <location>
        <begin position="497"/>
        <end position="511"/>
    </location>
</feature>
<dbReference type="VEuPathDB" id="FungiDB:HMPREF1541_06074"/>
<reference evidence="2 3" key="1">
    <citation type="submission" date="2013-03" db="EMBL/GenBank/DDBJ databases">
        <title>The Genome Sequence of Phialophora europaea CBS 101466.</title>
        <authorList>
            <consortium name="The Broad Institute Genomics Platform"/>
            <person name="Cuomo C."/>
            <person name="de Hoog S."/>
            <person name="Gorbushina A."/>
            <person name="Walker B."/>
            <person name="Young S.K."/>
            <person name="Zeng Q."/>
            <person name="Gargeya S."/>
            <person name="Fitzgerald M."/>
            <person name="Haas B."/>
            <person name="Abouelleil A."/>
            <person name="Allen A.W."/>
            <person name="Alvarado L."/>
            <person name="Arachchi H.M."/>
            <person name="Berlin A.M."/>
            <person name="Chapman S.B."/>
            <person name="Gainer-Dewar J."/>
            <person name="Goldberg J."/>
            <person name="Griggs A."/>
            <person name="Gujja S."/>
            <person name="Hansen M."/>
            <person name="Howarth C."/>
            <person name="Imamovic A."/>
            <person name="Ireland A."/>
            <person name="Larimer J."/>
            <person name="McCowan C."/>
            <person name="Murphy C."/>
            <person name="Pearson M."/>
            <person name="Poon T.W."/>
            <person name="Priest M."/>
            <person name="Roberts A."/>
            <person name="Saif S."/>
            <person name="Shea T."/>
            <person name="Sisk P."/>
            <person name="Sykes S."/>
            <person name="Wortman J."/>
            <person name="Nusbaum C."/>
            <person name="Birren B."/>
        </authorList>
    </citation>
    <scope>NUCLEOTIDE SEQUENCE [LARGE SCALE GENOMIC DNA]</scope>
    <source>
        <strain evidence="2 3">CBS 101466</strain>
    </source>
</reference>